<sequence length="210" mass="24228">MPVETTERNIYGAIRITNNKPRDFKLSQPSYTIGNEEASAIVEDLLQEIGPLQFFRASEDSSVKRMKAKAQFEYEEDARKAVPFSKYIRLTVQAITSVKLKITTNIYDVVKPDINKQIATWTQQHIRLYVYRNTDYGKRYTSLKLEGDNVEGLSKARETEFGVLIVRTNESRLRLYGPTKAFSQVQDFLTTIVKSYLPNVRAIELDPEEF</sequence>
<dbReference type="EMBL" id="ML995500">
    <property type="protein sequence ID" value="KAF2137760.1"/>
    <property type="molecule type" value="Genomic_DNA"/>
</dbReference>
<proteinExistence type="predicted"/>
<keyword evidence="2" id="KW-1185">Reference proteome</keyword>
<evidence type="ECO:0000313" key="2">
    <source>
        <dbReference type="Proteomes" id="UP000799438"/>
    </source>
</evidence>
<dbReference type="GeneID" id="54301021"/>
<dbReference type="OrthoDB" id="10009520at2759"/>
<protein>
    <submittedName>
        <fullName evidence="1">Uncharacterized protein</fullName>
    </submittedName>
</protein>
<organism evidence="1 2">
    <name type="scientific">Aplosporella prunicola CBS 121167</name>
    <dbReference type="NCBI Taxonomy" id="1176127"/>
    <lineage>
        <taxon>Eukaryota</taxon>
        <taxon>Fungi</taxon>
        <taxon>Dikarya</taxon>
        <taxon>Ascomycota</taxon>
        <taxon>Pezizomycotina</taxon>
        <taxon>Dothideomycetes</taxon>
        <taxon>Dothideomycetes incertae sedis</taxon>
        <taxon>Botryosphaeriales</taxon>
        <taxon>Aplosporellaceae</taxon>
        <taxon>Aplosporella</taxon>
    </lineage>
</organism>
<accession>A0A6A6B151</accession>
<name>A0A6A6B151_9PEZI</name>
<gene>
    <name evidence="1" type="ORF">K452DRAFT_312140</name>
</gene>
<dbReference type="AlphaFoldDB" id="A0A6A6B151"/>
<dbReference type="RefSeq" id="XP_033393475.1">
    <property type="nucleotide sequence ID" value="XM_033543524.1"/>
</dbReference>
<reference evidence="1" key="1">
    <citation type="journal article" date="2020" name="Stud. Mycol.">
        <title>101 Dothideomycetes genomes: a test case for predicting lifestyles and emergence of pathogens.</title>
        <authorList>
            <person name="Haridas S."/>
            <person name="Albert R."/>
            <person name="Binder M."/>
            <person name="Bloem J."/>
            <person name="Labutti K."/>
            <person name="Salamov A."/>
            <person name="Andreopoulos B."/>
            <person name="Baker S."/>
            <person name="Barry K."/>
            <person name="Bills G."/>
            <person name="Bluhm B."/>
            <person name="Cannon C."/>
            <person name="Castanera R."/>
            <person name="Culley D."/>
            <person name="Daum C."/>
            <person name="Ezra D."/>
            <person name="Gonzalez J."/>
            <person name="Henrissat B."/>
            <person name="Kuo A."/>
            <person name="Liang C."/>
            <person name="Lipzen A."/>
            <person name="Lutzoni F."/>
            <person name="Magnuson J."/>
            <person name="Mondo S."/>
            <person name="Nolan M."/>
            <person name="Ohm R."/>
            <person name="Pangilinan J."/>
            <person name="Park H.-J."/>
            <person name="Ramirez L."/>
            <person name="Alfaro M."/>
            <person name="Sun H."/>
            <person name="Tritt A."/>
            <person name="Yoshinaga Y."/>
            <person name="Zwiers L.-H."/>
            <person name="Turgeon B."/>
            <person name="Goodwin S."/>
            <person name="Spatafora J."/>
            <person name="Crous P."/>
            <person name="Grigoriev I."/>
        </authorList>
    </citation>
    <scope>NUCLEOTIDE SEQUENCE</scope>
    <source>
        <strain evidence="1">CBS 121167</strain>
    </source>
</reference>
<evidence type="ECO:0000313" key="1">
    <source>
        <dbReference type="EMBL" id="KAF2137760.1"/>
    </source>
</evidence>
<dbReference type="Proteomes" id="UP000799438">
    <property type="component" value="Unassembled WGS sequence"/>
</dbReference>